<keyword evidence="11" id="KW-1185">Reference proteome</keyword>
<comment type="caution">
    <text evidence="10">The sequence shown here is derived from an EMBL/GenBank/DDBJ whole genome shotgun (WGS) entry which is preliminary data.</text>
</comment>
<evidence type="ECO:0000256" key="8">
    <source>
        <dbReference type="SAM" id="SignalP"/>
    </source>
</evidence>
<dbReference type="EMBL" id="JAKMXF010000210">
    <property type="protein sequence ID" value="KAI6655180.1"/>
    <property type="molecule type" value="Genomic_DNA"/>
</dbReference>
<proteinExistence type="predicted"/>
<comment type="subcellular location">
    <subcellularLocation>
        <location evidence="1">Membrane</location>
    </subcellularLocation>
</comment>
<evidence type="ECO:0000256" key="5">
    <source>
        <dbReference type="ARBA" id="ARBA00022989"/>
    </source>
</evidence>
<dbReference type="SUPFAM" id="SSF117281">
    <property type="entry name" value="Kelch motif"/>
    <property type="match status" value="1"/>
</dbReference>
<feature type="transmembrane region" description="Helical" evidence="7">
    <location>
        <begin position="415"/>
        <end position="438"/>
    </location>
</feature>
<feature type="transmembrane region" description="Helical" evidence="7">
    <location>
        <begin position="383"/>
        <end position="403"/>
    </location>
</feature>
<evidence type="ECO:0000259" key="9">
    <source>
        <dbReference type="PROSITE" id="PS50939"/>
    </source>
</evidence>
<evidence type="ECO:0000256" key="3">
    <source>
        <dbReference type="ARBA" id="ARBA00022692"/>
    </source>
</evidence>
<evidence type="ECO:0000256" key="6">
    <source>
        <dbReference type="ARBA" id="ARBA00023136"/>
    </source>
</evidence>
<feature type="transmembrane region" description="Helical" evidence="7">
    <location>
        <begin position="444"/>
        <end position="461"/>
    </location>
</feature>
<evidence type="ECO:0000256" key="2">
    <source>
        <dbReference type="ARBA" id="ARBA00022448"/>
    </source>
</evidence>
<feature type="signal peptide" evidence="8">
    <location>
        <begin position="1"/>
        <end position="19"/>
    </location>
</feature>
<dbReference type="InterPro" id="IPR015915">
    <property type="entry name" value="Kelch-typ_b-propeller"/>
</dbReference>
<gene>
    <name evidence="10" type="ORF">LOD99_2469</name>
</gene>
<dbReference type="GO" id="GO:0016020">
    <property type="term" value="C:membrane"/>
    <property type="evidence" value="ECO:0007669"/>
    <property type="project" value="UniProtKB-SubCell"/>
</dbReference>
<accession>A0AAV7K3M7</accession>
<dbReference type="Pfam" id="PF24681">
    <property type="entry name" value="Kelch_KLHDC2_KLHL20_DRC7"/>
    <property type="match status" value="1"/>
</dbReference>
<keyword evidence="3 7" id="KW-0812">Transmembrane</keyword>
<sequence length="555" mass="62625">MIKFIYLTLLLLIVVQLNAIPLTWQKVATSSDDFPSSYQLGALGYLDKRQQLIYFGGIGNTGITADTFICQLLGPRGGNVACNWSQINTTNAPSPRFYHYSGVCESEEIFVVAGGQDNNKVNLNDIWYYRFDSQNWYSINATGTIPAVRYAGSSGVVPGTCEFFLTMGFGGTYRNSDTFIIDLTNITRTSTAEWRLISPSFNSYDPSGPHSRCLNAGTFLTEDTFAIFGGCLNSLGYLSGGPCPSWDSWYFDLPSRTWIQLPNCLAPRSFVQMSNLPNNSASAVLYGGRIDSKVISTVSTSTPSDDEVDILDLTTPQKWFRRIAEPDPVNGVPTWRDNHNMITGYGLVFVFGGSSGQELWTLSGDYKENEDIPCPQHFFTTEIAHGILMFLAWGVCFQMGAVIARYAQFANPLWFYLHITFQLLGLTLAVAGFILGFLNRSKPYFPHAMIGIVAMALALWQPINALYRPDHKKGEKDSVFRWIWYFIHMVTGRIALLMGLVNICLGLFLIISPRPVWIIWYIILFAYVVFLIVMETIFWIRRYRNRNDEKLRKKE</sequence>
<keyword evidence="5 7" id="KW-1133">Transmembrane helix</keyword>
<evidence type="ECO:0000256" key="1">
    <source>
        <dbReference type="ARBA" id="ARBA00004370"/>
    </source>
</evidence>
<evidence type="ECO:0000256" key="4">
    <source>
        <dbReference type="ARBA" id="ARBA00022982"/>
    </source>
</evidence>
<keyword evidence="6 7" id="KW-0472">Membrane</keyword>
<protein>
    <recommendedName>
        <fullName evidence="9">Cytochrome b561 domain-containing protein</fullName>
    </recommendedName>
</protein>
<dbReference type="PANTHER" id="PTHR23130:SF171">
    <property type="entry name" value="OS01G0895300 PROTEIN"/>
    <property type="match status" value="1"/>
</dbReference>
<dbReference type="CDD" id="cd08760">
    <property type="entry name" value="Cyt_b561_FRRS1_like"/>
    <property type="match status" value="1"/>
</dbReference>
<keyword evidence="8" id="KW-0732">Signal</keyword>
<dbReference type="Gene3D" id="2.120.10.80">
    <property type="entry name" value="Kelch-type beta propeller"/>
    <property type="match status" value="1"/>
</dbReference>
<dbReference type="PROSITE" id="PS50939">
    <property type="entry name" value="CYTOCHROME_B561"/>
    <property type="match status" value="1"/>
</dbReference>
<evidence type="ECO:0000256" key="7">
    <source>
        <dbReference type="SAM" id="Phobius"/>
    </source>
</evidence>
<keyword evidence="4" id="KW-0249">Electron transport</keyword>
<name>A0AAV7K3M7_9METZ</name>
<keyword evidence="2" id="KW-0813">Transport</keyword>
<feature type="chain" id="PRO_5043787333" description="Cytochrome b561 domain-containing protein" evidence="8">
    <location>
        <begin position="20"/>
        <end position="555"/>
    </location>
</feature>
<dbReference type="SMART" id="SM00665">
    <property type="entry name" value="B561"/>
    <property type="match status" value="1"/>
</dbReference>
<dbReference type="Proteomes" id="UP001165289">
    <property type="component" value="Unassembled WGS sequence"/>
</dbReference>
<evidence type="ECO:0000313" key="10">
    <source>
        <dbReference type="EMBL" id="KAI6655180.1"/>
    </source>
</evidence>
<evidence type="ECO:0000313" key="11">
    <source>
        <dbReference type="Proteomes" id="UP001165289"/>
    </source>
</evidence>
<organism evidence="10 11">
    <name type="scientific">Oopsacas minuta</name>
    <dbReference type="NCBI Taxonomy" id="111878"/>
    <lineage>
        <taxon>Eukaryota</taxon>
        <taxon>Metazoa</taxon>
        <taxon>Porifera</taxon>
        <taxon>Hexactinellida</taxon>
        <taxon>Hexasterophora</taxon>
        <taxon>Lyssacinosida</taxon>
        <taxon>Leucopsacidae</taxon>
        <taxon>Oopsacas</taxon>
    </lineage>
</organism>
<dbReference type="PANTHER" id="PTHR23130">
    <property type="entry name" value="CYTOCHROME B561 AND DOMON DOMAIN-CONTAINING PROTEIN"/>
    <property type="match status" value="1"/>
</dbReference>
<reference evidence="10 11" key="1">
    <citation type="journal article" date="2023" name="BMC Biol.">
        <title>The compact genome of the sponge Oopsacas minuta (Hexactinellida) is lacking key metazoan core genes.</title>
        <authorList>
            <person name="Santini S."/>
            <person name="Schenkelaars Q."/>
            <person name="Jourda C."/>
            <person name="Duchesne M."/>
            <person name="Belahbib H."/>
            <person name="Rocher C."/>
            <person name="Selva M."/>
            <person name="Riesgo A."/>
            <person name="Vervoort M."/>
            <person name="Leys S.P."/>
            <person name="Kodjabachian L."/>
            <person name="Le Bivic A."/>
            <person name="Borchiellini C."/>
            <person name="Claverie J.M."/>
            <person name="Renard E."/>
        </authorList>
    </citation>
    <scope>NUCLEOTIDE SEQUENCE [LARGE SCALE GENOMIC DNA]</scope>
    <source>
        <strain evidence="10">SPO-2</strain>
    </source>
</reference>
<feature type="domain" description="Cytochrome b561" evidence="9">
    <location>
        <begin position="347"/>
        <end position="544"/>
    </location>
</feature>
<dbReference type="InterPro" id="IPR006593">
    <property type="entry name" value="Cyt_b561/ferric_Rdtase_TM"/>
</dbReference>
<feature type="transmembrane region" description="Helical" evidence="7">
    <location>
        <begin position="482"/>
        <end position="511"/>
    </location>
</feature>
<dbReference type="Gene3D" id="1.20.120.1770">
    <property type="match status" value="1"/>
</dbReference>
<feature type="transmembrane region" description="Helical" evidence="7">
    <location>
        <begin position="517"/>
        <end position="540"/>
    </location>
</feature>
<dbReference type="AlphaFoldDB" id="A0AAV7K3M7"/>